<evidence type="ECO:0000313" key="1">
    <source>
        <dbReference type="EMBL" id="VFJ66961.1"/>
    </source>
</evidence>
<proteinExistence type="predicted"/>
<name>A0A450TI70_9GAMM</name>
<accession>A0A450TI70</accession>
<dbReference type="AlphaFoldDB" id="A0A450TI70"/>
<organism evidence="1">
    <name type="scientific">Candidatus Kentrum sp. DK</name>
    <dbReference type="NCBI Taxonomy" id="2126562"/>
    <lineage>
        <taxon>Bacteria</taxon>
        <taxon>Pseudomonadati</taxon>
        <taxon>Pseudomonadota</taxon>
        <taxon>Gammaproteobacteria</taxon>
        <taxon>Candidatus Kentrum</taxon>
    </lineage>
</organism>
<sequence>MPPRKVLLDECMPREFARYITGHEVRTVQAVGWKSIKNGDLLRLVLRLPLLAGLFHLLSLAKIGAGEQQSPAHSDTNRSV</sequence>
<protein>
    <recommendedName>
        <fullName evidence="2">DUF5615 domain-containing protein</fullName>
    </recommendedName>
</protein>
<evidence type="ECO:0008006" key="2">
    <source>
        <dbReference type="Google" id="ProtNLM"/>
    </source>
</evidence>
<dbReference type="EMBL" id="CAADEX010000181">
    <property type="protein sequence ID" value="VFJ66961.1"/>
    <property type="molecule type" value="Genomic_DNA"/>
</dbReference>
<reference evidence="1" key="1">
    <citation type="submission" date="2019-02" db="EMBL/GenBank/DDBJ databases">
        <authorList>
            <person name="Gruber-Vodicka R. H."/>
            <person name="Seah K. B. B."/>
        </authorList>
    </citation>
    <scope>NUCLEOTIDE SEQUENCE</scope>
    <source>
        <strain evidence="1">BECK_DK47</strain>
    </source>
</reference>
<gene>
    <name evidence="1" type="ORF">BECKDK2373B_GA0170837_11814</name>
</gene>